<dbReference type="InterPro" id="IPR003684">
    <property type="entry name" value="Porin_alphabac"/>
</dbReference>
<evidence type="ECO:0000256" key="4">
    <source>
        <dbReference type="ARBA" id="ARBA00022692"/>
    </source>
</evidence>
<comment type="caution">
    <text evidence="11">The sequence shown here is derived from an EMBL/GenBank/DDBJ whole genome shotgun (WGS) entry which is preliminary data.</text>
</comment>
<dbReference type="RefSeq" id="WP_145343048.1">
    <property type="nucleotide sequence ID" value="NZ_SMLY01000071.1"/>
</dbReference>
<evidence type="ECO:0000256" key="7">
    <source>
        <dbReference type="ARBA" id="ARBA00023114"/>
    </source>
</evidence>
<sequence length="386" mass="42151">MYTKSLAAAAISSLALATPALSADLPIAPEPVDYVRICDAYGSRFYYIPGTETCLRVGGRVRVDTRFKNFGDDGDWGDRTRNDVEMRARAYLYLDSRTNSEFGLLRTYTSMYMTNTSNSGSFDLEYAFIQWGGITAGFADSFFDFFTGFALDMQVETYSDETTNLLAYTAAFGNGFSATVAIEDATFRQQALISPNVNGNGGQKWPDLVGALRVEQGWGSAQVMGAVHNVRFTDASASGQVGWAVGAGAEFKFSSIGTGTRFAIQGVYTDGASGYGSTGWNSRITDAVYTGTSTNTTRTWNIFGGIRQGLTDTVEFNLDAGYHNVDGGTSAYDFTQWDITPNIQWEPVSGFMIGAEVQYRDLDFSSASGLSDRDEIYATFRLQRTF</sequence>
<reference evidence="11 12" key="1">
    <citation type="submission" date="2019-07" db="EMBL/GenBank/DDBJ databases">
        <title>Genomic Encyclopedia of Archaeal and Bacterial Type Strains, Phase II (KMG-II): from individual species to whole genera.</title>
        <authorList>
            <person name="Goeker M."/>
        </authorList>
    </citation>
    <scope>NUCLEOTIDE SEQUENCE [LARGE SCALE GENOMIC DNA]</scope>
    <source>
        <strain evidence="11 12">ATCC BAA-252</strain>
    </source>
</reference>
<accession>A0A562T1P1</accession>
<keyword evidence="7 10" id="KW-0626">Porin</keyword>
<gene>
    <name evidence="11" type="ORF">JM93_02158</name>
</gene>
<evidence type="ECO:0000256" key="9">
    <source>
        <dbReference type="ARBA" id="ARBA00023237"/>
    </source>
</evidence>
<keyword evidence="9 10" id="KW-0998">Cell outer membrane</keyword>
<evidence type="ECO:0000256" key="1">
    <source>
        <dbReference type="ARBA" id="ARBA00009521"/>
    </source>
</evidence>
<dbReference type="GO" id="GO:0009279">
    <property type="term" value="C:cell outer membrane"/>
    <property type="evidence" value="ECO:0007669"/>
    <property type="project" value="UniProtKB-SubCell"/>
</dbReference>
<dbReference type="AlphaFoldDB" id="A0A562T1P1"/>
<dbReference type="GO" id="GO:0015288">
    <property type="term" value="F:porin activity"/>
    <property type="evidence" value="ECO:0007669"/>
    <property type="project" value="UniProtKB-KW"/>
</dbReference>
<dbReference type="GO" id="GO:0006811">
    <property type="term" value="P:monoatomic ion transport"/>
    <property type="evidence" value="ECO:0007669"/>
    <property type="project" value="UniProtKB-KW"/>
</dbReference>
<proteinExistence type="inferred from homology"/>
<dbReference type="Proteomes" id="UP000320593">
    <property type="component" value="Unassembled WGS sequence"/>
</dbReference>
<comment type="similarity">
    <text evidence="1 10">Belongs to the alphaproteobacteria porin family.</text>
</comment>
<comment type="function">
    <text evidence="10">Forms passive diffusion pores that allow small molecular weight hydrophilic materials across the outer membrane.</text>
</comment>
<evidence type="ECO:0000256" key="3">
    <source>
        <dbReference type="ARBA" id="ARBA00022452"/>
    </source>
</evidence>
<keyword evidence="8 10" id="KW-0472">Membrane</keyword>
<name>A0A562T1P1_9HYPH</name>
<evidence type="ECO:0000256" key="5">
    <source>
        <dbReference type="ARBA" id="ARBA00022729"/>
    </source>
</evidence>
<evidence type="ECO:0000256" key="2">
    <source>
        <dbReference type="ARBA" id="ARBA00022448"/>
    </source>
</evidence>
<feature type="signal peptide" evidence="10">
    <location>
        <begin position="1"/>
        <end position="22"/>
    </location>
</feature>
<feature type="chain" id="PRO_5022255737" description="Porin" evidence="10">
    <location>
        <begin position="23"/>
        <end position="386"/>
    </location>
</feature>
<dbReference type="EMBL" id="VLLF01000004">
    <property type="protein sequence ID" value="TWI87591.1"/>
    <property type="molecule type" value="Genomic_DNA"/>
</dbReference>
<keyword evidence="5 10" id="KW-0732">Signal</keyword>
<keyword evidence="4 10" id="KW-0812">Transmembrane</keyword>
<keyword evidence="6 10" id="KW-0406">Ion transport</keyword>
<evidence type="ECO:0000256" key="6">
    <source>
        <dbReference type="ARBA" id="ARBA00023065"/>
    </source>
</evidence>
<evidence type="ECO:0000313" key="12">
    <source>
        <dbReference type="Proteomes" id="UP000320593"/>
    </source>
</evidence>
<evidence type="ECO:0000256" key="10">
    <source>
        <dbReference type="RuleBase" id="RU364005"/>
    </source>
</evidence>
<evidence type="ECO:0000313" key="11">
    <source>
        <dbReference type="EMBL" id="TWI87591.1"/>
    </source>
</evidence>
<keyword evidence="3 10" id="KW-1134">Transmembrane beta strand</keyword>
<evidence type="ECO:0000256" key="8">
    <source>
        <dbReference type="ARBA" id="ARBA00023136"/>
    </source>
</evidence>
<protein>
    <recommendedName>
        <fullName evidence="10">Porin</fullName>
    </recommendedName>
</protein>
<dbReference type="OrthoDB" id="7801681at2"/>
<comment type="domain">
    <text evidence="10">Consists of 16-stranded beta-barrel sheets, with large surface-exposed loops, that form a transmembrane pore at the center of each barrel. The pore is partially ocluded by a peptide loop that folds into the pore lumen.</text>
</comment>
<dbReference type="SUPFAM" id="SSF56935">
    <property type="entry name" value="Porins"/>
    <property type="match status" value="1"/>
</dbReference>
<keyword evidence="12" id="KW-1185">Reference proteome</keyword>
<keyword evidence="2 10" id="KW-0813">Transport</keyword>
<comment type="subcellular location">
    <subcellularLocation>
        <location evidence="10">Cell outer membrane</location>
        <topology evidence="10">Multi-pass membrane protein</topology>
    </subcellularLocation>
</comment>
<organism evidence="11 12">
    <name type="scientific">Roseibium hamelinense</name>
    <dbReference type="NCBI Taxonomy" id="150831"/>
    <lineage>
        <taxon>Bacteria</taxon>
        <taxon>Pseudomonadati</taxon>
        <taxon>Pseudomonadota</taxon>
        <taxon>Alphaproteobacteria</taxon>
        <taxon>Hyphomicrobiales</taxon>
        <taxon>Stappiaceae</taxon>
        <taxon>Roseibium</taxon>
    </lineage>
</organism>
<dbReference type="Pfam" id="PF02530">
    <property type="entry name" value="Porin_2"/>
    <property type="match status" value="1"/>
</dbReference>
<dbReference type="GO" id="GO:0046930">
    <property type="term" value="C:pore complex"/>
    <property type="evidence" value="ECO:0007669"/>
    <property type="project" value="UniProtKB-KW"/>
</dbReference>